<reference evidence="2 3" key="1">
    <citation type="submission" date="2019-12" db="EMBL/GenBank/DDBJ databases">
        <title>Nitratireductor arenosus sp. nov., Isolated from sea sand, Jeju island, South Korea.</title>
        <authorList>
            <person name="Kim W."/>
        </authorList>
    </citation>
    <scope>NUCLEOTIDE SEQUENCE [LARGE SCALE GENOMIC DNA]</scope>
    <source>
        <strain evidence="2 3">CAU 1489</strain>
    </source>
</reference>
<dbReference type="InterPro" id="IPR041413">
    <property type="entry name" value="MLTR_LBD"/>
</dbReference>
<dbReference type="CDD" id="cd00093">
    <property type="entry name" value="HTH_XRE"/>
    <property type="match status" value="1"/>
</dbReference>
<dbReference type="PANTHER" id="PTHR35010:SF4">
    <property type="entry name" value="BLL5781 PROTEIN"/>
    <property type="match status" value="1"/>
</dbReference>
<dbReference type="SUPFAM" id="SSF47413">
    <property type="entry name" value="lambda repressor-like DNA-binding domains"/>
    <property type="match status" value="1"/>
</dbReference>
<evidence type="ECO:0000313" key="3">
    <source>
        <dbReference type="Proteomes" id="UP000463224"/>
    </source>
</evidence>
<gene>
    <name evidence="2" type="ORF">GN330_21900</name>
</gene>
<dbReference type="InterPro" id="IPR001387">
    <property type="entry name" value="Cro/C1-type_HTH"/>
</dbReference>
<dbReference type="RefSeq" id="WP_156715591.1">
    <property type="nucleotide sequence ID" value="NZ_WPHG01000008.1"/>
</dbReference>
<sequence>MSTNPSPTAGGLIREWRTRRRMSQLDLALEAEISQRHLSFVESGRATPSRDMVLHLAERLDVPLRARNRILLAAGYAPGFAERSLDDPSLGQAMAAVEQVLKGHEPFPAIAVDRHWNLVKANRAIAPFLQGAADPALLEPPVNVLRLSLHPDGLAPRIVNLAEWRDHLLERLRRLNETVADAGLATLEDELRGYPAPARDRPKTRQPEGPLVVVPLKLKIGEEVLSLISTITVFGTPLDVSLSELAIESFFPADARSGEILRALAADESAKSTPS</sequence>
<evidence type="ECO:0000259" key="1">
    <source>
        <dbReference type="PROSITE" id="PS50943"/>
    </source>
</evidence>
<feature type="domain" description="HTH cro/C1-type" evidence="1">
    <location>
        <begin position="13"/>
        <end position="67"/>
    </location>
</feature>
<dbReference type="AlphaFoldDB" id="A0A844QPL8"/>
<dbReference type="EMBL" id="WPHG01000008">
    <property type="protein sequence ID" value="MVA99910.1"/>
    <property type="molecule type" value="Genomic_DNA"/>
</dbReference>
<dbReference type="GO" id="GO:0003677">
    <property type="term" value="F:DNA binding"/>
    <property type="evidence" value="ECO:0007669"/>
    <property type="project" value="InterPro"/>
</dbReference>
<keyword evidence="3" id="KW-1185">Reference proteome</keyword>
<organism evidence="2 3">
    <name type="scientific">Nitratireductor arenosus</name>
    <dbReference type="NCBI Taxonomy" id="2682096"/>
    <lineage>
        <taxon>Bacteria</taxon>
        <taxon>Pseudomonadati</taxon>
        <taxon>Pseudomonadota</taxon>
        <taxon>Alphaproteobacteria</taxon>
        <taxon>Hyphomicrobiales</taxon>
        <taxon>Phyllobacteriaceae</taxon>
        <taxon>Nitratireductor</taxon>
    </lineage>
</organism>
<dbReference type="PANTHER" id="PTHR35010">
    <property type="entry name" value="BLL4672 PROTEIN-RELATED"/>
    <property type="match status" value="1"/>
</dbReference>
<dbReference type="Pfam" id="PF01381">
    <property type="entry name" value="HTH_3"/>
    <property type="match status" value="1"/>
</dbReference>
<accession>A0A844QPL8</accession>
<name>A0A844QPL8_9HYPH</name>
<dbReference type="SMART" id="SM00530">
    <property type="entry name" value="HTH_XRE"/>
    <property type="match status" value="1"/>
</dbReference>
<dbReference type="Pfam" id="PF17765">
    <property type="entry name" value="MLTR_LBD"/>
    <property type="match status" value="1"/>
</dbReference>
<dbReference type="PROSITE" id="PS50943">
    <property type="entry name" value="HTH_CROC1"/>
    <property type="match status" value="1"/>
</dbReference>
<evidence type="ECO:0000313" key="2">
    <source>
        <dbReference type="EMBL" id="MVA99910.1"/>
    </source>
</evidence>
<dbReference type="InterPro" id="IPR010982">
    <property type="entry name" value="Lambda_DNA-bd_dom_sf"/>
</dbReference>
<dbReference type="Proteomes" id="UP000463224">
    <property type="component" value="Unassembled WGS sequence"/>
</dbReference>
<protein>
    <submittedName>
        <fullName evidence="2">Helix-turn-helix domain-containing protein</fullName>
    </submittedName>
</protein>
<proteinExistence type="predicted"/>
<comment type="caution">
    <text evidence="2">The sequence shown here is derived from an EMBL/GenBank/DDBJ whole genome shotgun (WGS) entry which is preliminary data.</text>
</comment>
<dbReference type="Gene3D" id="3.30.450.180">
    <property type="match status" value="1"/>
</dbReference>
<dbReference type="Gene3D" id="1.10.260.40">
    <property type="entry name" value="lambda repressor-like DNA-binding domains"/>
    <property type="match status" value="1"/>
</dbReference>